<evidence type="ECO:0000313" key="1">
    <source>
        <dbReference type="EMBL" id="RXQ95866.1"/>
    </source>
</evidence>
<evidence type="ECO:0008006" key="3">
    <source>
        <dbReference type="Google" id="ProtNLM"/>
    </source>
</evidence>
<name>A0A4Q1JNW8_9BACT</name>
<dbReference type="AlphaFoldDB" id="A0A4Q1JNW8"/>
<organism evidence="1 2">
    <name type="scientific">Ancylomarina salipaludis</name>
    <dbReference type="NCBI Taxonomy" id="2501299"/>
    <lineage>
        <taxon>Bacteria</taxon>
        <taxon>Pseudomonadati</taxon>
        <taxon>Bacteroidota</taxon>
        <taxon>Bacteroidia</taxon>
        <taxon>Marinilabiliales</taxon>
        <taxon>Marinifilaceae</taxon>
        <taxon>Ancylomarina</taxon>
    </lineage>
</organism>
<dbReference type="OrthoDB" id="1118163at2"/>
<dbReference type="GO" id="GO:0019441">
    <property type="term" value="P:L-tryptophan catabolic process to kynurenine"/>
    <property type="evidence" value="ECO:0007669"/>
    <property type="project" value="InterPro"/>
</dbReference>
<dbReference type="EMBL" id="SAXA01000004">
    <property type="protein sequence ID" value="RXQ95866.1"/>
    <property type="molecule type" value="Genomic_DNA"/>
</dbReference>
<dbReference type="Pfam" id="PF04199">
    <property type="entry name" value="Cyclase"/>
    <property type="match status" value="1"/>
</dbReference>
<accession>A0A4Q1JNW8</accession>
<reference evidence="1 2" key="1">
    <citation type="submission" date="2019-01" db="EMBL/GenBank/DDBJ databases">
        <title>Ancylomarina salipaludis sp. nov., isolated from a salt marsh.</title>
        <authorList>
            <person name="Yoon J.-H."/>
        </authorList>
    </citation>
    <scope>NUCLEOTIDE SEQUENCE [LARGE SCALE GENOMIC DNA]</scope>
    <source>
        <strain evidence="1 2">SHSM-M15</strain>
    </source>
</reference>
<protein>
    <recommendedName>
        <fullName evidence="3">Cyclase family protein</fullName>
    </recommendedName>
</protein>
<dbReference type="GO" id="GO:0004061">
    <property type="term" value="F:arylformamidase activity"/>
    <property type="evidence" value="ECO:0007669"/>
    <property type="project" value="InterPro"/>
</dbReference>
<evidence type="ECO:0000313" key="2">
    <source>
        <dbReference type="Proteomes" id="UP000289703"/>
    </source>
</evidence>
<dbReference type="RefSeq" id="WP_129253759.1">
    <property type="nucleotide sequence ID" value="NZ_SAXA01000004.1"/>
</dbReference>
<sequence length="182" mass="20617">MKHQLNLNLSEDHPAYQWAKKQSDSVNAFGHIGTHIDCYSKVPEESHYELDFLLINCLDGMPSASDIEDLELENKALILYTGVLDKYGYGTKSYGETNTFLSENVLDRILSKKPQFILIDACGIGNHGEEHIRFDQKCEQMSCFVIENILINSDMAMPLNKLEIIIDISSRSTGKTCKIYGY</sequence>
<gene>
    <name evidence="1" type="ORF">EO244_06055</name>
</gene>
<comment type="caution">
    <text evidence="1">The sequence shown here is derived from an EMBL/GenBank/DDBJ whole genome shotgun (WGS) entry which is preliminary data.</text>
</comment>
<dbReference type="InterPro" id="IPR037175">
    <property type="entry name" value="KFase_sf"/>
</dbReference>
<dbReference type="Gene3D" id="3.50.30.50">
    <property type="entry name" value="Putative cyclase"/>
    <property type="match status" value="1"/>
</dbReference>
<dbReference type="Proteomes" id="UP000289703">
    <property type="component" value="Unassembled WGS sequence"/>
</dbReference>
<dbReference type="InterPro" id="IPR007325">
    <property type="entry name" value="KFase/CYL"/>
</dbReference>
<dbReference type="SUPFAM" id="SSF102198">
    <property type="entry name" value="Putative cyclase"/>
    <property type="match status" value="1"/>
</dbReference>
<keyword evidence="2" id="KW-1185">Reference proteome</keyword>
<proteinExistence type="predicted"/>